<accession>A0A0S4QQA2</accession>
<evidence type="ECO:0000313" key="1">
    <source>
        <dbReference type="EMBL" id="CUU57112.1"/>
    </source>
</evidence>
<sequence>MRTALAIGTIVIRLITVLSVLHGNHDDIDPHF</sequence>
<keyword evidence="2" id="KW-1185">Reference proteome</keyword>
<proteinExistence type="predicted"/>
<dbReference type="EMBL" id="FAOZ01000010">
    <property type="protein sequence ID" value="CUU57112.1"/>
    <property type="molecule type" value="Genomic_DNA"/>
</dbReference>
<reference evidence="2" key="1">
    <citation type="submission" date="2015-11" db="EMBL/GenBank/DDBJ databases">
        <authorList>
            <person name="Varghese N."/>
        </authorList>
    </citation>
    <scope>NUCLEOTIDE SEQUENCE [LARGE SCALE GENOMIC DNA]</scope>
    <source>
        <strain evidence="2">DSM 45899</strain>
    </source>
</reference>
<gene>
    <name evidence="1" type="ORF">Ga0074812_110127</name>
</gene>
<name>A0A0S4QQA2_9ACTN</name>
<organism evidence="1 2">
    <name type="scientific">Parafrankia irregularis</name>
    <dbReference type="NCBI Taxonomy" id="795642"/>
    <lineage>
        <taxon>Bacteria</taxon>
        <taxon>Bacillati</taxon>
        <taxon>Actinomycetota</taxon>
        <taxon>Actinomycetes</taxon>
        <taxon>Frankiales</taxon>
        <taxon>Frankiaceae</taxon>
        <taxon>Parafrankia</taxon>
    </lineage>
</organism>
<dbReference type="AlphaFoldDB" id="A0A0S4QQA2"/>
<evidence type="ECO:0000313" key="2">
    <source>
        <dbReference type="Proteomes" id="UP000198802"/>
    </source>
</evidence>
<dbReference type="Proteomes" id="UP000198802">
    <property type="component" value="Unassembled WGS sequence"/>
</dbReference>
<protein>
    <submittedName>
        <fullName evidence="1">Uncharacterized protein</fullName>
    </submittedName>
</protein>